<reference evidence="2" key="1">
    <citation type="journal article" date="2017" name="Nature">
        <title>The genome of Chenopodium quinoa.</title>
        <authorList>
            <person name="Jarvis D.E."/>
            <person name="Ho Y.S."/>
            <person name="Lightfoot D.J."/>
            <person name="Schmoeckel S.M."/>
            <person name="Li B."/>
            <person name="Borm T.J.A."/>
            <person name="Ohyanagi H."/>
            <person name="Mineta K."/>
            <person name="Michell C.T."/>
            <person name="Saber N."/>
            <person name="Kharbatia N.M."/>
            <person name="Rupper R.R."/>
            <person name="Sharp A.R."/>
            <person name="Dally N."/>
            <person name="Boughton B.A."/>
            <person name="Woo Y.H."/>
            <person name="Gao G."/>
            <person name="Schijlen E.G.W.M."/>
            <person name="Guo X."/>
            <person name="Momin A.A."/>
            <person name="Negrao S."/>
            <person name="Al-Babili S."/>
            <person name="Gehring C."/>
            <person name="Roessner U."/>
            <person name="Jung C."/>
            <person name="Murphy K."/>
            <person name="Arold S.T."/>
            <person name="Gojobori T."/>
            <person name="van der Linden C.G."/>
            <person name="van Loo E.N."/>
            <person name="Jellen E.N."/>
            <person name="Maughan P.J."/>
            <person name="Tester M."/>
        </authorList>
    </citation>
    <scope>NUCLEOTIDE SEQUENCE [LARGE SCALE GENOMIC DNA]</scope>
    <source>
        <strain evidence="2">cv. PI 614886</strain>
    </source>
</reference>
<dbReference type="Proteomes" id="UP000596660">
    <property type="component" value="Unplaced"/>
</dbReference>
<evidence type="ECO:0000313" key="2">
    <source>
        <dbReference type="EnsemblPlants" id="AUR62040753-RA:cds"/>
    </source>
</evidence>
<evidence type="ECO:0000313" key="3">
    <source>
        <dbReference type="Proteomes" id="UP000596660"/>
    </source>
</evidence>
<evidence type="ECO:0000256" key="1">
    <source>
        <dbReference type="SAM" id="MobiDB-lite"/>
    </source>
</evidence>
<reference evidence="2" key="2">
    <citation type="submission" date="2021-03" db="UniProtKB">
        <authorList>
            <consortium name="EnsemblPlants"/>
        </authorList>
    </citation>
    <scope>IDENTIFICATION</scope>
</reference>
<dbReference type="EnsemblPlants" id="AUR62040753-RA">
    <property type="protein sequence ID" value="AUR62040753-RA:cds"/>
    <property type="gene ID" value="AUR62040753"/>
</dbReference>
<organism evidence="2 3">
    <name type="scientific">Chenopodium quinoa</name>
    <name type="common">Quinoa</name>
    <dbReference type="NCBI Taxonomy" id="63459"/>
    <lineage>
        <taxon>Eukaryota</taxon>
        <taxon>Viridiplantae</taxon>
        <taxon>Streptophyta</taxon>
        <taxon>Embryophyta</taxon>
        <taxon>Tracheophyta</taxon>
        <taxon>Spermatophyta</taxon>
        <taxon>Magnoliopsida</taxon>
        <taxon>eudicotyledons</taxon>
        <taxon>Gunneridae</taxon>
        <taxon>Pentapetalae</taxon>
        <taxon>Caryophyllales</taxon>
        <taxon>Chenopodiaceae</taxon>
        <taxon>Chenopodioideae</taxon>
        <taxon>Atripliceae</taxon>
        <taxon>Chenopodium</taxon>
    </lineage>
</organism>
<proteinExistence type="predicted"/>
<keyword evidence="3" id="KW-1185">Reference proteome</keyword>
<sequence length="381" mass="43070">MISYYCYQNALKDQAERGEIIFENRHDDILARALKKVERGGNVRGVGSGITKKQYFGSAKPTPPSQLHNELNCVRSEVAMLKNQNNVIMSYLLSGQNIGEFKQLMASGISGQSSVPIGQDNGSGNLIVLVLSKKMLPKLLVHLNLDQIQDFLPSFYVEVLIKVAKVLYFSQGNPYTRSQDFQETEYNRPHSEKQEHELEPYQVSWPDTTNANSPQQGNSTEDDKEIQIIAIGQVYISGSTLVINNQLKDKENTPISRLPSTEASSKKPYNITNKDRAMVTSCLLEAFKKEAMGLRQRNGNIILNIPFNVFYNEMVIRLDYEDIFDWCFQREVGASHMSIFMMYLSEECQKEGISGLYGFCDVNFISPLTPTKEGVMRNGEL</sequence>
<accession>A0A803N580</accession>
<protein>
    <submittedName>
        <fullName evidence="2">Uncharacterized protein</fullName>
    </submittedName>
</protein>
<feature type="region of interest" description="Disordered" evidence="1">
    <location>
        <begin position="179"/>
        <end position="198"/>
    </location>
</feature>
<feature type="compositionally biased region" description="Basic and acidic residues" evidence="1">
    <location>
        <begin position="185"/>
        <end position="198"/>
    </location>
</feature>
<dbReference type="Gramene" id="AUR62040753-RA">
    <property type="protein sequence ID" value="AUR62040753-RA:cds"/>
    <property type="gene ID" value="AUR62040753"/>
</dbReference>
<name>A0A803N580_CHEQI</name>
<dbReference type="AlphaFoldDB" id="A0A803N580"/>